<accession>A0ABQ8VJT4</accession>
<keyword evidence="2" id="KW-1185">Reference proteome</keyword>
<evidence type="ECO:0000313" key="1">
    <source>
        <dbReference type="EMBL" id="KAJ4496640.1"/>
    </source>
</evidence>
<gene>
    <name evidence="1" type="ORF">C8R41DRAFT_253238</name>
</gene>
<name>A0ABQ8VJT4_9AGAR</name>
<comment type="caution">
    <text evidence="1">The sequence shown here is derived from an EMBL/GenBank/DDBJ whole genome shotgun (WGS) entry which is preliminary data.</text>
</comment>
<organism evidence="1 2">
    <name type="scientific">Lentinula lateritia</name>
    <dbReference type="NCBI Taxonomy" id="40482"/>
    <lineage>
        <taxon>Eukaryota</taxon>
        <taxon>Fungi</taxon>
        <taxon>Dikarya</taxon>
        <taxon>Basidiomycota</taxon>
        <taxon>Agaricomycotina</taxon>
        <taxon>Agaricomycetes</taxon>
        <taxon>Agaricomycetidae</taxon>
        <taxon>Agaricales</taxon>
        <taxon>Marasmiineae</taxon>
        <taxon>Omphalotaceae</taxon>
        <taxon>Lentinula</taxon>
    </lineage>
</organism>
<dbReference type="Proteomes" id="UP001150217">
    <property type="component" value="Unassembled WGS sequence"/>
</dbReference>
<evidence type="ECO:0000313" key="2">
    <source>
        <dbReference type="Proteomes" id="UP001150217"/>
    </source>
</evidence>
<dbReference type="EMBL" id="JANVFT010000026">
    <property type="protein sequence ID" value="KAJ4496640.1"/>
    <property type="molecule type" value="Genomic_DNA"/>
</dbReference>
<reference evidence="1" key="1">
    <citation type="submission" date="2022-08" db="EMBL/GenBank/DDBJ databases">
        <title>A Global Phylogenomic Analysis of the Shiitake Genus Lentinula.</title>
        <authorList>
            <consortium name="DOE Joint Genome Institute"/>
            <person name="Sierra-Patev S."/>
            <person name="Min B."/>
            <person name="Naranjo-Ortiz M."/>
            <person name="Looney B."/>
            <person name="Konkel Z."/>
            <person name="Slot J.C."/>
            <person name="Sakamoto Y."/>
            <person name="Steenwyk J.L."/>
            <person name="Rokas A."/>
            <person name="Carro J."/>
            <person name="Camarero S."/>
            <person name="Ferreira P."/>
            <person name="Molpeceres G."/>
            <person name="Ruiz-Duenas F.J."/>
            <person name="Serrano A."/>
            <person name="Henrissat B."/>
            <person name="Drula E."/>
            <person name="Hughes K.W."/>
            <person name="Mata J.L."/>
            <person name="Ishikawa N.K."/>
            <person name="Vargas-Isla R."/>
            <person name="Ushijima S."/>
            <person name="Smith C.A."/>
            <person name="Ahrendt S."/>
            <person name="Andreopoulos W."/>
            <person name="He G."/>
            <person name="Labutti K."/>
            <person name="Lipzen A."/>
            <person name="Ng V."/>
            <person name="Riley R."/>
            <person name="Sandor L."/>
            <person name="Barry K."/>
            <person name="Martinez A.T."/>
            <person name="Xiao Y."/>
            <person name="Gibbons J.G."/>
            <person name="Terashima K."/>
            <person name="Grigoriev I.V."/>
            <person name="Hibbett D.S."/>
        </authorList>
    </citation>
    <scope>NUCLEOTIDE SEQUENCE</scope>
    <source>
        <strain evidence="1">RHP3577 ss4</strain>
    </source>
</reference>
<protein>
    <submittedName>
        <fullName evidence="1">Uncharacterized protein</fullName>
    </submittedName>
</protein>
<proteinExistence type="predicted"/>
<sequence length="116" mass="13115">MGFRTSFKRERSNYPQSELHFLCLADFTGMFCLEIIHSLHIQSTLLLHSPTPAWISTYPSPAASRVEHSPFISLIQAGWNEQLEKAFVGVGQADKHVSNAVGEFRNWAGRKLARKD</sequence>